<protein>
    <submittedName>
        <fullName evidence="1">3917_t:CDS:1</fullName>
    </submittedName>
</protein>
<proteinExistence type="predicted"/>
<name>A0A9N9J4C8_9GLOM</name>
<keyword evidence="2" id="KW-1185">Reference proteome</keyword>
<accession>A0A9N9J4C8</accession>
<reference evidence="1" key="1">
    <citation type="submission" date="2021-06" db="EMBL/GenBank/DDBJ databases">
        <authorList>
            <person name="Kallberg Y."/>
            <person name="Tangrot J."/>
            <person name="Rosling A."/>
        </authorList>
    </citation>
    <scope>NUCLEOTIDE SEQUENCE</scope>
    <source>
        <strain evidence="1">CL551</strain>
    </source>
</reference>
<dbReference type="EMBL" id="CAJVPV010041975">
    <property type="protein sequence ID" value="CAG8763122.1"/>
    <property type="molecule type" value="Genomic_DNA"/>
</dbReference>
<feature type="non-terminal residue" evidence="1">
    <location>
        <position position="1"/>
    </location>
</feature>
<sequence length="42" mass="4733">VILAGTSTFFTPGSPIESEFPKNDLKEYDSLLSRPILNHKRN</sequence>
<evidence type="ECO:0000313" key="1">
    <source>
        <dbReference type="EMBL" id="CAG8763122.1"/>
    </source>
</evidence>
<gene>
    <name evidence="1" type="ORF">AMORRO_LOCUS16073</name>
</gene>
<dbReference type="Proteomes" id="UP000789342">
    <property type="component" value="Unassembled WGS sequence"/>
</dbReference>
<evidence type="ECO:0000313" key="2">
    <source>
        <dbReference type="Proteomes" id="UP000789342"/>
    </source>
</evidence>
<organism evidence="1 2">
    <name type="scientific">Acaulospora morrowiae</name>
    <dbReference type="NCBI Taxonomy" id="94023"/>
    <lineage>
        <taxon>Eukaryota</taxon>
        <taxon>Fungi</taxon>
        <taxon>Fungi incertae sedis</taxon>
        <taxon>Mucoromycota</taxon>
        <taxon>Glomeromycotina</taxon>
        <taxon>Glomeromycetes</taxon>
        <taxon>Diversisporales</taxon>
        <taxon>Acaulosporaceae</taxon>
        <taxon>Acaulospora</taxon>
    </lineage>
</organism>
<feature type="non-terminal residue" evidence="1">
    <location>
        <position position="42"/>
    </location>
</feature>
<comment type="caution">
    <text evidence="1">The sequence shown here is derived from an EMBL/GenBank/DDBJ whole genome shotgun (WGS) entry which is preliminary data.</text>
</comment>
<dbReference type="AlphaFoldDB" id="A0A9N9J4C8"/>